<dbReference type="Proteomes" id="UP000309340">
    <property type="component" value="Unassembled WGS sequence"/>
</dbReference>
<dbReference type="AlphaFoldDB" id="A0A4U0XHX7"/>
<organism evidence="1 2">
    <name type="scientific">Friedmanniomyces simplex</name>
    <dbReference type="NCBI Taxonomy" id="329884"/>
    <lineage>
        <taxon>Eukaryota</taxon>
        <taxon>Fungi</taxon>
        <taxon>Dikarya</taxon>
        <taxon>Ascomycota</taxon>
        <taxon>Pezizomycotina</taxon>
        <taxon>Dothideomycetes</taxon>
        <taxon>Dothideomycetidae</taxon>
        <taxon>Mycosphaerellales</taxon>
        <taxon>Teratosphaeriaceae</taxon>
        <taxon>Friedmanniomyces</taxon>
    </lineage>
</organism>
<keyword evidence="2" id="KW-1185">Reference proteome</keyword>
<reference evidence="1 2" key="1">
    <citation type="submission" date="2017-03" db="EMBL/GenBank/DDBJ databases">
        <title>Genomes of endolithic fungi from Antarctica.</title>
        <authorList>
            <person name="Coleine C."/>
            <person name="Masonjones S."/>
            <person name="Stajich J.E."/>
        </authorList>
    </citation>
    <scope>NUCLEOTIDE SEQUENCE [LARGE SCALE GENOMIC DNA]</scope>
    <source>
        <strain evidence="1 2">CCFEE 5184</strain>
    </source>
</reference>
<comment type="caution">
    <text evidence="1">The sequence shown here is derived from an EMBL/GenBank/DDBJ whole genome shotgun (WGS) entry which is preliminary data.</text>
</comment>
<dbReference type="OrthoDB" id="2238745at2759"/>
<gene>
    <name evidence="1" type="ORF">B0A55_03929</name>
</gene>
<sequence length="141" mass="15468">MHICTGRAAVLDPNVISPMDSQDEKPLASGNGVSMAIHLAEPVLFVQGFENTENSPGNTAMLRGSLHLRVQKSAKIKAVTLRFKGRATTKWPEGIPPRKIEFEEQDTIMSHTWPFFNAQFENAERGTNADHVQLSKGPDGA</sequence>
<evidence type="ECO:0000313" key="2">
    <source>
        <dbReference type="Proteomes" id="UP000309340"/>
    </source>
</evidence>
<feature type="non-terminal residue" evidence="1">
    <location>
        <position position="141"/>
    </location>
</feature>
<evidence type="ECO:0000313" key="1">
    <source>
        <dbReference type="EMBL" id="TKA76722.1"/>
    </source>
</evidence>
<dbReference type="STRING" id="329884.A0A4U0XHX7"/>
<dbReference type="Gene3D" id="2.60.40.640">
    <property type="match status" value="1"/>
</dbReference>
<name>A0A4U0XHX7_9PEZI</name>
<dbReference type="InterPro" id="IPR014752">
    <property type="entry name" value="Arrestin-like_C"/>
</dbReference>
<proteinExistence type="predicted"/>
<evidence type="ECO:0008006" key="3">
    <source>
        <dbReference type="Google" id="ProtNLM"/>
    </source>
</evidence>
<dbReference type="EMBL" id="NAJQ01000155">
    <property type="protein sequence ID" value="TKA76722.1"/>
    <property type="molecule type" value="Genomic_DNA"/>
</dbReference>
<accession>A0A4U0XHX7</accession>
<protein>
    <recommendedName>
        <fullName evidence="3">Arrestin-like N-terminal domain-containing protein</fullName>
    </recommendedName>
</protein>